<evidence type="ECO:0000256" key="1">
    <source>
        <dbReference type="ARBA" id="ARBA00022656"/>
    </source>
</evidence>
<keyword evidence="1" id="KW-0800">Toxin</keyword>
<keyword evidence="5" id="KW-1185">Reference proteome</keyword>
<dbReference type="GO" id="GO:0090729">
    <property type="term" value="F:toxin activity"/>
    <property type="evidence" value="ECO:0007669"/>
    <property type="project" value="UniProtKB-KW"/>
</dbReference>
<name>A0A9X0CGS8_9CNID</name>
<dbReference type="EMBL" id="MU827784">
    <property type="protein sequence ID" value="KAJ7334475.1"/>
    <property type="molecule type" value="Genomic_DNA"/>
</dbReference>
<dbReference type="SMART" id="SM00254">
    <property type="entry name" value="ShKT"/>
    <property type="match status" value="3"/>
</dbReference>
<evidence type="ECO:0000256" key="2">
    <source>
        <dbReference type="PROSITE-ProRule" id="PRU01005"/>
    </source>
</evidence>
<feature type="domain" description="ShKT" evidence="3">
    <location>
        <begin position="67"/>
        <end position="106"/>
    </location>
</feature>
<evidence type="ECO:0000313" key="4">
    <source>
        <dbReference type="EMBL" id="KAJ7334475.1"/>
    </source>
</evidence>
<proteinExistence type="predicted"/>
<dbReference type="Pfam" id="PF01549">
    <property type="entry name" value="ShK"/>
    <property type="match status" value="3"/>
</dbReference>
<sequence length="246" mass="27143">MVALGVGELIPSAIDFEQSSFSVWLSGRMAIRWLAVLCVLAFLAQYSLSFPEEKLLEEFELDEPEDCKDKTSQSQCSSWKAKGYCEPSSSGYKKMKKRCRKTCGFCDGGGGGDCKDKKSQCSSWKAKGYCEPSSSGYKKMKKNCRKTCGFCDGGGGGDCKDKKSQCSSWKAKGYCEPSSSGYKKMKRTVGRPVIFVMEEEEEEAEEEEVDNAVVSKGRNSSSHFKYSPFGILPLSCTSLSSLFVFT</sequence>
<comment type="caution">
    <text evidence="2">Lacks conserved residue(s) required for the propagation of feature annotation.</text>
</comment>
<dbReference type="PANTHER" id="PTHR21724:SF109">
    <property type="entry name" value="SHKT DOMAIN-CONTAINING PROTEIN"/>
    <property type="match status" value="1"/>
</dbReference>
<dbReference type="PANTHER" id="PTHR21724">
    <property type="entry name" value="SHKT DOMAIN-CONTAINING PROTEIN"/>
    <property type="match status" value="1"/>
</dbReference>
<dbReference type="Proteomes" id="UP001163046">
    <property type="component" value="Unassembled WGS sequence"/>
</dbReference>
<evidence type="ECO:0000259" key="3">
    <source>
        <dbReference type="PROSITE" id="PS51670"/>
    </source>
</evidence>
<comment type="caution">
    <text evidence="4">The sequence shown here is derived from an EMBL/GenBank/DDBJ whole genome shotgun (WGS) entry which is preliminary data.</text>
</comment>
<dbReference type="Gene3D" id="1.10.10.1940">
    <property type="match status" value="2"/>
</dbReference>
<reference evidence="4" key="1">
    <citation type="submission" date="2023-01" db="EMBL/GenBank/DDBJ databases">
        <title>Genome assembly of the deep-sea coral Lophelia pertusa.</title>
        <authorList>
            <person name="Herrera S."/>
            <person name="Cordes E."/>
        </authorList>
    </citation>
    <scope>NUCLEOTIDE SEQUENCE</scope>
    <source>
        <strain evidence="4">USNM1676648</strain>
        <tissue evidence="4">Polyp</tissue>
    </source>
</reference>
<accession>A0A9X0CGS8</accession>
<evidence type="ECO:0000313" key="5">
    <source>
        <dbReference type="Proteomes" id="UP001163046"/>
    </source>
</evidence>
<feature type="domain" description="ShKT" evidence="3">
    <location>
        <begin position="114"/>
        <end position="151"/>
    </location>
</feature>
<organism evidence="4 5">
    <name type="scientific">Desmophyllum pertusum</name>
    <dbReference type="NCBI Taxonomy" id="174260"/>
    <lineage>
        <taxon>Eukaryota</taxon>
        <taxon>Metazoa</taxon>
        <taxon>Cnidaria</taxon>
        <taxon>Anthozoa</taxon>
        <taxon>Hexacorallia</taxon>
        <taxon>Scleractinia</taxon>
        <taxon>Caryophylliina</taxon>
        <taxon>Caryophylliidae</taxon>
        <taxon>Desmophyllum</taxon>
    </lineage>
</organism>
<gene>
    <name evidence="4" type="ORF">OS493_014792</name>
</gene>
<dbReference type="AlphaFoldDB" id="A0A9X0CGS8"/>
<dbReference type="PROSITE" id="PS51670">
    <property type="entry name" value="SHKT"/>
    <property type="match status" value="2"/>
</dbReference>
<dbReference type="InterPro" id="IPR003582">
    <property type="entry name" value="ShKT_dom"/>
</dbReference>
<protein>
    <recommendedName>
        <fullName evidence="3">ShKT domain-containing protein</fullName>
    </recommendedName>
</protein>